<accession>A0ABS4PIX0</accession>
<organism evidence="3 4">
    <name type="scientific">Amycolatopsis magusensis</name>
    <dbReference type="NCBI Taxonomy" id="882444"/>
    <lineage>
        <taxon>Bacteria</taxon>
        <taxon>Bacillati</taxon>
        <taxon>Actinomycetota</taxon>
        <taxon>Actinomycetes</taxon>
        <taxon>Pseudonocardiales</taxon>
        <taxon>Pseudonocardiaceae</taxon>
        <taxon>Amycolatopsis</taxon>
    </lineage>
</organism>
<proteinExistence type="predicted"/>
<name>A0ABS4PIX0_9PSEU</name>
<dbReference type="PANTHER" id="PTHR43592">
    <property type="entry name" value="CAAX AMINO TERMINAL PROTEASE"/>
    <property type="match status" value="1"/>
</dbReference>
<gene>
    <name evidence="3" type="ORF">JOM49_000900</name>
</gene>
<evidence type="ECO:0000313" key="4">
    <source>
        <dbReference type="Proteomes" id="UP000741013"/>
    </source>
</evidence>
<reference evidence="3 4" key="1">
    <citation type="submission" date="2021-03" db="EMBL/GenBank/DDBJ databases">
        <title>Sequencing the genomes of 1000 actinobacteria strains.</title>
        <authorList>
            <person name="Klenk H.-P."/>
        </authorList>
    </citation>
    <scope>NUCLEOTIDE SEQUENCE [LARGE SCALE GENOMIC DNA]</scope>
    <source>
        <strain evidence="3 4">DSM 45510</strain>
    </source>
</reference>
<feature type="transmembrane region" description="Helical" evidence="1">
    <location>
        <begin position="238"/>
        <end position="258"/>
    </location>
</feature>
<dbReference type="EMBL" id="JAGGMS010000001">
    <property type="protein sequence ID" value="MBP2179374.1"/>
    <property type="molecule type" value="Genomic_DNA"/>
</dbReference>
<evidence type="ECO:0000259" key="2">
    <source>
        <dbReference type="Pfam" id="PF02517"/>
    </source>
</evidence>
<dbReference type="Pfam" id="PF02517">
    <property type="entry name" value="Rce1-like"/>
    <property type="match status" value="1"/>
</dbReference>
<feature type="transmembrane region" description="Helical" evidence="1">
    <location>
        <begin position="185"/>
        <end position="204"/>
    </location>
</feature>
<evidence type="ECO:0000313" key="3">
    <source>
        <dbReference type="EMBL" id="MBP2179374.1"/>
    </source>
</evidence>
<feature type="transmembrane region" description="Helical" evidence="1">
    <location>
        <begin position="211"/>
        <end position="232"/>
    </location>
</feature>
<keyword evidence="1" id="KW-0472">Membrane</keyword>
<feature type="transmembrane region" description="Helical" evidence="1">
    <location>
        <begin position="92"/>
        <end position="114"/>
    </location>
</feature>
<comment type="caution">
    <text evidence="3">The sequence shown here is derived from an EMBL/GenBank/DDBJ whole genome shotgun (WGS) entry which is preliminary data.</text>
</comment>
<dbReference type="InterPro" id="IPR003675">
    <property type="entry name" value="Rce1/LyrA-like_dom"/>
</dbReference>
<keyword evidence="1" id="KW-0812">Transmembrane</keyword>
<evidence type="ECO:0000256" key="1">
    <source>
        <dbReference type="SAM" id="Phobius"/>
    </source>
</evidence>
<keyword evidence="3" id="KW-0378">Hydrolase</keyword>
<dbReference type="GO" id="GO:0008233">
    <property type="term" value="F:peptidase activity"/>
    <property type="evidence" value="ECO:0007669"/>
    <property type="project" value="UniProtKB-KW"/>
</dbReference>
<keyword evidence="3" id="KW-0645">Protease</keyword>
<dbReference type="Proteomes" id="UP000741013">
    <property type="component" value="Unassembled WGS sequence"/>
</dbReference>
<keyword evidence="4" id="KW-1185">Reference proteome</keyword>
<dbReference type="GO" id="GO:0006508">
    <property type="term" value="P:proteolysis"/>
    <property type="evidence" value="ECO:0007669"/>
    <property type="project" value="UniProtKB-KW"/>
</dbReference>
<feature type="domain" description="CAAX prenyl protease 2/Lysostaphin resistance protein A-like" evidence="2">
    <location>
        <begin position="132"/>
        <end position="221"/>
    </location>
</feature>
<keyword evidence="1" id="KW-1133">Transmembrane helix</keyword>
<dbReference type="PANTHER" id="PTHR43592:SF15">
    <property type="entry name" value="CAAX AMINO TERMINAL PROTEASE FAMILY PROTEIN"/>
    <property type="match status" value="1"/>
</dbReference>
<feature type="transmembrane region" description="Helical" evidence="1">
    <location>
        <begin position="51"/>
        <end position="72"/>
    </location>
</feature>
<feature type="transmembrane region" description="Helical" evidence="1">
    <location>
        <begin position="126"/>
        <end position="146"/>
    </location>
</feature>
<sequence>MSYHLQTRGPAYRWWRPLLGAAVLVAVAFACLAVFTALADALVTSTDQRWEMVLSFGALAVTLPAAFAAARFGERRPAGTVSSVDGRLRWRWLAECAGWAVAAFAAAAVVDLLLGAGWDGSGWPGLPTYLSIVALTLLLVPFQAAAEEYVFRGWLLQAFGAWMRTPWPGAVLSSAAFVATHGYTSPPIIAELFVFALILCWLTVRTGGLEAAIGLHAVNNIATMVLAGGAPIPDQSTVTATWGDAVLIAAPSVFYAWLVDLRYRKRAAEPESVPAPD</sequence>
<protein>
    <submittedName>
        <fullName evidence="3">Membrane protease YdiL (CAAX protease family)</fullName>
    </submittedName>
</protein>
<dbReference type="RefSeq" id="WP_209663094.1">
    <property type="nucleotide sequence ID" value="NZ_JAGGMS010000001.1"/>
</dbReference>